<evidence type="ECO:0000313" key="3">
    <source>
        <dbReference type="EMBL" id="BCR92597.1"/>
    </source>
</evidence>
<dbReference type="GeneID" id="66986946"/>
<gene>
    <name evidence="3" type="ORF">ACHE_80497A</name>
</gene>
<accession>A0A7R7ZTL4</accession>
<evidence type="ECO:0000313" key="4">
    <source>
        <dbReference type="Proteomes" id="UP000637239"/>
    </source>
</evidence>
<dbReference type="Gene3D" id="1.20.120.1240">
    <property type="entry name" value="Dynamin, middle domain"/>
    <property type="match status" value="1"/>
</dbReference>
<dbReference type="PROSITE" id="PS51388">
    <property type="entry name" value="GED"/>
    <property type="match status" value="1"/>
</dbReference>
<keyword evidence="4" id="KW-1185">Reference proteome</keyword>
<reference evidence="3" key="2">
    <citation type="submission" date="2021-02" db="EMBL/GenBank/DDBJ databases">
        <title>Aspergillus chevalieri M1 genome sequence.</title>
        <authorList>
            <person name="Kadooka C."/>
            <person name="Mori K."/>
            <person name="Futagami T."/>
        </authorList>
    </citation>
    <scope>NUCLEOTIDE SEQUENCE</scope>
    <source>
        <strain evidence="3">M1</strain>
    </source>
</reference>
<organism evidence="3 4">
    <name type="scientific">Aspergillus chevalieri</name>
    <name type="common">Eurotium chevalieri</name>
    <dbReference type="NCBI Taxonomy" id="182096"/>
    <lineage>
        <taxon>Eukaryota</taxon>
        <taxon>Fungi</taxon>
        <taxon>Dikarya</taxon>
        <taxon>Ascomycota</taxon>
        <taxon>Pezizomycotina</taxon>
        <taxon>Eurotiomycetes</taxon>
        <taxon>Eurotiomycetidae</taxon>
        <taxon>Eurotiales</taxon>
        <taxon>Aspergillaceae</taxon>
        <taxon>Aspergillus</taxon>
        <taxon>Aspergillus subgen. Aspergillus</taxon>
    </lineage>
</organism>
<proteinExistence type="predicted"/>
<evidence type="ECO:0000256" key="1">
    <source>
        <dbReference type="SAM" id="MobiDB-lite"/>
    </source>
</evidence>
<feature type="region of interest" description="Disordered" evidence="1">
    <location>
        <begin position="112"/>
        <end position="156"/>
    </location>
</feature>
<dbReference type="RefSeq" id="XP_043141110.1">
    <property type="nucleotide sequence ID" value="XM_043283874.1"/>
</dbReference>
<feature type="domain" description="GED" evidence="2">
    <location>
        <begin position="337"/>
        <end position="424"/>
    </location>
</feature>
<dbReference type="Proteomes" id="UP000637239">
    <property type="component" value="Chromosome 8"/>
</dbReference>
<protein>
    <recommendedName>
        <fullName evidence="2">GED domain-containing protein</fullName>
    </recommendedName>
</protein>
<reference evidence="3" key="1">
    <citation type="submission" date="2021-01" db="EMBL/GenBank/DDBJ databases">
        <authorList>
            <consortium name="Aspergillus chevalieri M1 genome sequencing consortium"/>
            <person name="Kazuki M."/>
            <person name="Futagami T."/>
        </authorList>
    </citation>
    <scope>NUCLEOTIDE SEQUENCE</scope>
    <source>
        <strain evidence="3">M1</strain>
    </source>
</reference>
<name>A0A7R7ZTL4_ASPCH</name>
<dbReference type="AlphaFoldDB" id="A0A7R7ZTL4"/>
<sequence length="424" mass="48327">MTQQDIIDNAQKSFSQVRLEIMKRLKSRKQALKDLGDERVTPEQQRGHLLSVVARFQEITSHGLSSNYGTDDIFDSHPDLRLATLVMNRHILFAENLTVWAHEYKIKTETDMNNSKGDQVDNFEEDSPTSEDGQTSEDEHLSGSNKPTKSIKTRETANMEDLTEVLHECTEEVSPKDGEIYEWLTEVFCSSRGFEMGTFNPSLLATTMRKQSAKWLNFTLGYISDIITIVHRFILAALEVACVDQRVCRRLKARLMEDLLSKYQDAIKQANFILNIERNGTPLTLNHYFNDSLQKCRATRIQTQLAPKVLGDCKHGDVIRLCDVSAVHHKNNTRQTVEDIHDILQSYYKAALKRFVDNVCMQAADYYLVNGPETPTKLLCSLYVNKLSAADLEDIAGEESHVQRLRVQLTKEITDLEAGKKILL</sequence>
<evidence type="ECO:0000259" key="2">
    <source>
        <dbReference type="PROSITE" id="PS51388"/>
    </source>
</evidence>
<dbReference type="InterPro" id="IPR020850">
    <property type="entry name" value="GED_dom"/>
</dbReference>
<dbReference type="EMBL" id="AP024423">
    <property type="protein sequence ID" value="BCR92597.1"/>
    <property type="molecule type" value="Genomic_DNA"/>
</dbReference>
<dbReference type="KEGG" id="ache:ACHE_80497A"/>